<dbReference type="InterPro" id="IPR009045">
    <property type="entry name" value="Zn_M74/Hedgehog-like"/>
</dbReference>
<dbReference type="SUPFAM" id="SSF55166">
    <property type="entry name" value="Hedgehog/DD-peptidase"/>
    <property type="match status" value="1"/>
</dbReference>
<gene>
    <name evidence="2" type="ORF">ACE05E_19600</name>
</gene>
<evidence type="ECO:0000313" key="2">
    <source>
        <dbReference type="EMBL" id="MFB2717685.1"/>
    </source>
</evidence>
<dbReference type="EMBL" id="JBHFLD010000041">
    <property type="protein sequence ID" value="MFB2717685.1"/>
    <property type="molecule type" value="Genomic_DNA"/>
</dbReference>
<dbReference type="CDD" id="cd14845">
    <property type="entry name" value="L-Ala-D-Glu_peptidase_like"/>
    <property type="match status" value="1"/>
</dbReference>
<feature type="domain" description="Peptidase M15C" evidence="1">
    <location>
        <begin position="56"/>
        <end position="121"/>
    </location>
</feature>
<keyword evidence="3" id="KW-1185">Reference proteome</keyword>
<reference evidence="2 3" key="1">
    <citation type="submission" date="2024-09" db="EMBL/GenBank/DDBJ databases">
        <title>Draft genome sequences of 6 high pH adapted Marinobacter shengliensis sp. isolated from Mariana forearc serpentinite mud volcanoes.</title>
        <authorList>
            <person name="Elkassas S."/>
            <person name="Serres M."/>
            <person name="Michael N."/>
            <person name="Amina P."/>
            <person name="Teodora Z."/>
            <person name="Julie H."/>
        </authorList>
    </citation>
    <scope>NUCLEOTIDE SEQUENCE [LARGE SCALE GENOMIC DNA]</scope>
    <source>
        <strain evidence="2 3">EB4</strain>
    </source>
</reference>
<proteinExistence type="predicted"/>
<comment type="caution">
    <text evidence="2">The sequence shown here is derived from an EMBL/GenBank/DDBJ whole genome shotgun (WGS) entry which is preliminary data.</text>
</comment>
<evidence type="ECO:0000313" key="3">
    <source>
        <dbReference type="Proteomes" id="UP001576762"/>
    </source>
</evidence>
<dbReference type="Gene3D" id="3.30.1380.10">
    <property type="match status" value="1"/>
</dbReference>
<dbReference type="Proteomes" id="UP001576762">
    <property type="component" value="Unassembled WGS sequence"/>
</dbReference>
<name>A0ABV4WBV5_9GAMM</name>
<evidence type="ECO:0000259" key="1">
    <source>
        <dbReference type="Pfam" id="PF13539"/>
    </source>
</evidence>
<protein>
    <submittedName>
        <fullName evidence="2">M15 family metallopeptidase</fullName>
    </submittedName>
</protein>
<organism evidence="2 3">
    <name type="scientific">Marinobacter shengliensis</name>
    <dbReference type="NCBI Taxonomy" id="1389223"/>
    <lineage>
        <taxon>Bacteria</taxon>
        <taxon>Pseudomonadati</taxon>
        <taxon>Pseudomonadota</taxon>
        <taxon>Gammaproteobacteria</taxon>
        <taxon>Pseudomonadales</taxon>
        <taxon>Marinobacteraceae</taxon>
        <taxon>Marinobacter</taxon>
    </lineage>
</organism>
<dbReference type="Pfam" id="PF13539">
    <property type="entry name" value="Peptidase_M15_4"/>
    <property type="match status" value="1"/>
</dbReference>
<dbReference type="InterPro" id="IPR039561">
    <property type="entry name" value="Peptidase_M15C"/>
</dbReference>
<accession>A0ABV4WBV5</accession>
<sequence>MAFKLSSRSLGRLAGVHDDLVSVVERAIKITEVDFTVLEGLRSESRQRELLASGATTTMNSRHLTGHAVDLGAWVTGGVRWDWPLYYKIADAMKQAADELGVAIEWGGDWTSFKDGPHFQLSWQAYPAA</sequence>
<dbReference type="RefSeq" id="WP_374816045.1">
    <property type="nucleotide sequence ID" value="NZ_JBHFLD010000041.1"/>
</dbReference>